<gene>
    <name evidence="3" type="ORF">GJJ30_12735</name>
</gene>
<protein>
    <submittedName>
        <fullName evidence="3">Endonuclease</fullName>
    </submittedName>
</protein>
<feature type="signal peptide" evidence="1">
    <location>
        <begin position="1"/>
        <end position="19"/>
    </location>
</feature>
<dbReference type="Proteomes" id="UP000441754">
    <property type="component" value="Unassembled WGS sequence"/>
</dbReference>
<evidence type="ECO:0000313" key="3">
    <source>
        <dbReference type="EMBL" id="MRS62160.1"/>
    </source>
</evidence>
<evidence type="ECO:0000313" key="4">
    <source>
        <dbReference type="Proteomes" id="UP000441754"/>
    </source>
</evidence>
<evidence type="ECO:0000256" key="1">
    <source>
        <dbReference type="SAM" id="SignalP"/>
    </source>
</evidence>
<keyword evidence="1" id="KW-0732">Signal</keyword>
<keyword evidence="3" id="KW-0378">Hydrolase</keyword>
<dbReference type="Gene3D" id="3.60.10.10">
    <property type="entry name" value="Endonuclease/exonuclease/phosphatase"/>
    <property type="match status" value="1"/>
</dbReference>
<keyword evidence="3" id="KW-0540">Nuclease</keyword>
<dbReference type="InterPro" id="IPR005135">
    <property type="entry name" value="Endo/exonuclease/phosphatase"/>
</dbReference>
<dbReference type="EMBL" id="WJXZ01000006">
    <property type="protein sequence ID" value="MRS62160.1"/>
    <property type="molecule type" value="Genomic_DNA"/>
</dbReference>
<dbReference type="GO" id="GO:0000175">
    <property type="term" value="F:3'-5'-RNA exonuclease activity"/>
    <property type="evidence" value="ECO:0007669"/>
    <property type="project" value="TreeGrafter"/>
</dbReference>
<keyword evidence="4" id="KW-1185">Reference proteome</keyword>
<comment type="caution">
    <text evidence="3">The sequence shown here is derived from an EMBL/GenBank/DDBJ whole genome shotgun (WGS) entry which is preliminary data.</text>
</comment>
<dbReference type="GO" id="GO:0004519">
    <property type="term" value="F:endonuclease activity"/>
    <property type="evidence" value="ECO:0007669"/>
    <property type="project" value="UniProtKB-KW"/>
</dbReference>
<sequence>MKCCLLFALLFTLISEISAQPVPQFPLNILSFNIRYNNPQDGLNAWPNRKELAASVFTNYQVDIAGLQEALAGQIADLQDQLPNYGWIGVGRDDGKNQGEFSPVFYNKQKFEVVKQGTFWLSETPEVPGSKSWDAALPRVATYGIFRDKRNESQVLVINTHFDHMGETARQNSAKLLISKVKDLAGELPVILTGDFNTPDVSPAIKTLTSDPTFQLSNTEKLSESPHTGGNSTFNNFQTRQSGLVIDFIFVGPNVEVKRHDYLPILKDNVFISDHWPVLSRISVLSR</sequence>
<proteinExistence type="predicted"/>
<organism evidence="3 4">
    <name type="scientific">Larkinella terrae</name>
    <dbReference type="NCBI Taxonomy" id="2025311"/>
    <lineage>
        <taxon>Bacteria</taxon>
        <taxon>Pseudomonadati</taxon>
        <taxon>Bacteroidota</taxon>
        <taxon>Cytophagia</taxon>
        <taxon>Cytophagales</taxon>
        <taxon>Spirosomataceae</taxon>
        <taxon>Larkinella</taxon>
    </lineage>
</organism>
<dbReference type="AlphaFoldDB" id="A0A7K0EJW9"/>
<dbReference type="PANTHER" id="PTHR12121:SF36">
    <property type="entry name" value="ENDONUCLEASE_EXONUCLEASE_PHOSPHATASE DOMAIN-CONTAINING PROTEIN"/>
    <property type="match status" value="1"/>
</dbReference>
<dbReference type="Pfam" id="PF03372">
    <property type="entry name" value="Exo_endo_phos"/>
    <property type="match status" value="1"/>
</dbReference>
<feature type="domain" description="Endonuclease/exonuclease/phosphatase" evidence="2">
    <location>
        <begin position="30"/>
        <end position="275"/>
    </location>
</feature>
<dbReference type="OrthoDB" id="9793162at2"/>
<dbReference type="RefSeq" id="WP_154175533.1">
    <property type="nucleotide sequence ID" value="NZ_WJXZ01000006.1"/>
</dbReference>
<keyword evidence="3" id="KW-0255">Endonuclease</keyword>
<accession>A0A7K0EJW9</accession>
<dbReference type="PANTHER" id="PTHR12121">
    <property type="entry name" value="CARBON CATABOLITE REPRESSOR PROTEIN 4"/>
    <property type="match status" value="1"/>
</dbReference>
<reference evidence="3 4" key="1">
    <citation type="journal article" date="2018" name="Antonie Van Leeuwenhoek">
        <title>Larkinella terrae sp. nov., isolated from soil on Jeju Island, South Korea.</title>
        <authorList>
            <person name="Ten L.N."/>
            <person name="Jeon J."/>
            <person name="Park S.J."/>
            <person name="Park S."/>
            <person name="Lee S.Y."/>
            <person name="Kim M.K."/>
            <person name="Jung H.Y."/>
        </authorList>
    </citation>
    <scope>NUCLEOTIDE SEQUENCE [LARGE SCALE GENOMIC DNA]</scope>
    <source>
        <strain evidence="3 4">KCTC 52001</strain>
    </source>
</reference>
<feature type="chain" id="PRO_5029737181" evidence="1">
    <location>
        <begin position="20"/>
        <end position="287"/>
    </location>
</feature>
<dbReference type="CDD" id="cd09083">
    <property type="entry name" value="EEP-1"/>
    <property type="match status" value="1"/>
</dbReference>
<dbReference type="InterPro" id="IPR050410">
    <property type="entry name" value="CCR4/nocturin_mRNA_transcr"/>
</dbReference>
<name>A0A7K0EJW9_9BACT</name>
<evidence type="ECO:0000259" key="2">
    <source>
        <dbReference type="Pfam" id="PF03372"/>
    </source>
</evidence>
<dbReference type="SUPFAM" id="SSF56219">
    <property type="entry name" value="DNase I-like"/>
    <property type="match status" value="1"/>
</dbReference>
<dbReference type="InterPro" id="IPR036691">
    <property type="entry name" value="Endo/exonu/phosph_ase_sf"/>
</dbReference>